<evidence type="ECO:0000256" key="1">
    <source>
        <dbReference type="SAM" id="Phobius"/>
    </source>
</evidence>
<accession>A0A0B4CRT1</accession>
<dbReference type="Proteomes" id="UP000031202">
    <property type="component" value="Unassembled WGS sequence"/>
</dbReference>
<proteinExistence type="predicted"/>
<evidence type="ECO:0000313" key="2">
    <source>
        <dbReference type="EMBL" id="KIC57086.1"/>
    </source>
</evidence>
<evidence type="ECO:0000313" key="3">
    <source>
        <dbReference type="Proteomes" id="UP000031202"/>
    </source>
</evidence>
<organism evidence="2 3">
    <name type="scientific">Microbacterium hominis</name>
    <dbReference type="NCBI Taxonomy" id="162426"/>
    <lineage>
        <taxon>Bacteria</taxon>
        <taxon>Bacillati</taxon>
        <taxon>Actinomycetota</taxon>
        <taxon>Actinomycetes</taxon>
        <taxon>Micrococcales</taxon>
        <taxon>Microbacteriaceae</taxon>
        <taxon>Microbacterium</taxon>
    </lineage>
</organism>
<sequence length="90" mass="9511">MSSDQPIPRTAVALGITDPVESARAELKAALAAIEVKANVPKRVAQATDRRIADARRYARRNPTQASLAVLGAAAAVGLAVWGMVRAYTR</sequence>
<protein>
    <recommendedName>
        <fullName evidence="4">DUF3618 domain-containing protein</fullName>
    </recommendedName>
</protein>
<keyword evidence="1" id="KW-0812">Transmembrane</keyword>
<feature type="transmembrane region" description="Helical" evidence="1">
    <location>
        <begin position="66"/>
        <end position="85"/>
    </location>
</feature>
<dbReference type="RefSeq" id="WP_039416267.1">
    <property type="nucleotide sequence ID" value="NZ_JWSZ01000013.1"/>
</dbReference>
<dbReference type="AlphaFoldDB" id="A0A0B4CRT1"/>
<dbReference type="EMBL" id="JWSZ01000013">
    <property type="protein sequence ID" value="KIC57086.1"/>
    <property type="molecule type" value="Genomic_DNA"/>
</dbReference>
<name>A0A0B4CRT1_9MICO</name>
<keyword evidence="1" id="KW-0472">Membrane</keyword>
<reference evidence="2 3" key="1">
    <citation type="submission" date="2014-12" db="EMBL/GenBank/DDBJ databases">
        <title>Genome sequencing of Microbacterium hominis TPW29.</title>
        <authorList>
            <person name="Tan P.W."/>
            <person name="Chan K.-G."/>
        </authorList>
    </citation>
    <scope>NUCLEOTIDE SEQUENCE [LARGE SCALE GENOMIC DNA]</scope>
    <source>
        <strain evidence="2 3">TPW29</strain>
    </source>
</reference>
<comment type="caution">
    <text evidence="2">The sequence shown here is derived from an EMBL/GenBank/DDBJ whole genome shotgun (WGS) entry which is preliminary data.</text>
</comment>
<gene>
    <name evidence="2" type="ORF">RM52_11405</name>
</gene>
<keyword evidence="1" id="KW-1133">Transmembrane helix</keyword>
<evidence type="ECO:0008006" key="4">
    <source>
        <dbReference type="Google" id="ProtNLM"/>
    </source>
</evidence>